<accession>V5GD07</accession>
<dbReference type="PANTHER" id="PTHR16088">
    <property type="entry name" value="YY1 ASSOCIATED PROTEIN-RELATED"/>
    <property type="match status" value="1"/>
</dbReference>
<proteinExistence type="predicted"/>
<keyword evidence="2" id="KW-0804">Transcription</keyword>
<feature type="region of interest" description="Disordered" evidence="4">
    <location>
        <begin position="363"/>
        <end position="389"/>
    </location>
</feature>
<evidence type="ECO:0000313" key="5">
    <source>
        <dbReference type="EMBL" id="JAB68025.1"/>
    </source>
</evidence>
<dbReference type="InterPro" id="IPR052435">
    <property type="entry name" value="YY1-Transcr_Regul"/>
</dbReference>
<evidence type="ECO:0000256" key="3">
    <source>
        <dbReference type="ARBA" id="ARBA00023242"/>
    </source>
</evidence>
<evidence type="ECO:0000256" key="2">
    <source>
        <dbReference type="ARBA" id="ARBA00023163"/>
    </source>
</evidence>
<gene>
    <name evidence="5" type="primary">GON4L</name>
</gene>
<evidence type="ECO:0000256" key="1">
    <source>
        <dbReference type="ARBA" id="ARBA00023015"/>
    </source>
</evidence>
<dbReference type="GO" id="GO:0003712">
    <property type="term" value="F:transcription coregulator activity"/>
    <property type="evidence" value="ECO:0007669"/>
    <property type="project" value="TreeGrafter"/>
</dbReference>
<dbReference type="GO" id="GO:0005634">
    <property type="term" value="C:nucleus"/>
    <property type="evidence" value="ECO:0007669"/>
    <property type="project" value="TreeGrafter"/>
</dbReference>
<dbReference type="EMBL" id="GALX01000441">
    <property type="protein sequence ID" value="JAB68025.1"/>
    <property type="molecule type" value="Transcribed_RNA"/>
</dbReference>
<feature type="region of interest" description="Disordered" evidence="4">
    <location>
        <begin position="34"/>
        <end position="65"/>
    </location>
</feature>
<dbReference type="GO" id="GO:0006355">
    <property type="term" value="P:regulation of DNA-templated transcription"/>
    <property type="evidence" value="ECO:0007669"/>
    <property type="project" value="TreeGrafter"/>
</dbReference>
<name>V5GD07_ANOGL</name>
<keyword evidence="3" id="KW-0539">Nucleus</keyword>
<evidence type="ECO:0000256" key="4">
    <source>
        <dbReference type="SAM" id="MobiDB-lite"/>
    </source>
</evidence>
<dbReference type="AlphaFoldDB" id="V5GD07"/>
<reference evidence="5" key="1">
    <citation type="submission" date="2013-07" db="EMBL/GenBank/DDBJ databases">
        <title>Midgut Transcriptome Profiling of Anoplphora glabripennis, a Lignocellulose Degrading, Wood-Boring Cerambycid.</title>
        <authorList>
            <person name="Scully E.D."/>
            <person name="Hoover K."/>
            <person name="Carlson J.E."/>
            <person name="Tien M."/>
            <person name="Geib S.M."/>
        </authorList>
    </citation>
    <scope>NUCLEOTIDE SEQUENCE</scope>
</reference>
<feature type="compositionally biased region" description="Acidic residues" evidence="4">
    <location>
        <begin position="166"/>
        <end position="187"/>
    </location>
</feature>
<dbReference type="PANTHER" id="PTHR16088:SF3">
    <property type="entry name" value="GON-4-LIKE PROTEIN"/>
    <property type="match status" value="1"/>
</dbReference>
<protein>
    <submittedName>
        <fullName evidence="5">GON-4-like protein</fullName>
    </submittedName>
</protein>
<sequence length="423" mass="48062">MESVQLSKCVIFLWIPNPLILKLRMYNINKISAEEDSEDNSDDNLKIVIESPNSKRKTPPKPTESEKLIIESIEDELQRRLEEKAAKTKLNAIHVKNIIKHVVTNEHVLALVKKAENPTGCNESIPYEPKLTRAKAKELLSSVAIAPMPWTTSKPTSEVQALFTEELQEDSSGDEYIPGEEESEDDRDSSIISDPPSVPPPTPPTPSANIDSYTQTNWTDDGVFKIPPNKSKEEVEEEANIARRTRSKLCLSSTPLEVIEEAFIPPDITTDMYDMHCDNDDWMDFLKKFTRPLDEVAKATEDEEQDPEYNILADEEIDKIDKEELRVDKAVKVTRKELNDLIAELLECSEICNLPEMEKKAKNSNFDCNGNDQSEAPNYSERSKSIDNRKEEVLPNERVTVCNFNLILKNTVATFFVHTIILK</sequence>
<keyword evidence="1" id="KW-0805">Transcription regulation</keyword>
<organism evidence="5">
    <name type="scientific">Anoplophora glabripennis</name>
    <name type="common">Asian longhorn beetle</name>
    <name type="synonym">Anoplophora nobilis</name>
    <dbReference type="NCBI Taxonomy" id="217634"/>
    <lineage>
        <taxon>Eukaryota</taxon>
        <taxon>Metazoa</taxon>
        <taxon>Ecdysozoa</taxon>
        <taxon>Arthropoda</taxon>
        <taxon>Hexapoda</taxon>
        <taxon>Insecta</taxon>
        <taxon>Pterygota</taxon>
        <taxon>Neoptera</taxon>
        <taxon>Endopterygota</taxon>
        <taxon>Coleoptera</taxon>
        <taxon>Polyphaga</taxon>
        <taxon>Cucujiformia</taxon>
        <taxon>Chrysomeloidea</taxon>
        <taxon>Cerambycidae</taxon>
        <taxon>Lamiinae</taxon>
        <taxon>Lamiini</taxon>
        <taxon>Anoplophora</taxon>
    </lineage>
</organism>
<feature type="compositionally biased region" description="Pro residues" evidence="4">
    <location>
        <begin position="196"/>
        <end position="206"/>
    </location>
</feature>
<feature type="compositionally biased region" description="Polar residues" evidence="4">
    <location>
        <begin position="208"/>
        <end position="219"/>
    </location>
</feature>
<feature type="region of interest" description="Disordered" evidence="4">
    <location>
        <begin position="166"/>
        <end position="233"/>
    </location>
</feature>
<feature type="compositionally biased region" description="Polar residues" evidence="4">
    <location>
        <begin position="363"/>
        <end position="377"/>
    </location>
</feature>